<evidence type="ECO:0000256" key="1">
    <source>
        <dbReference type="SAM" id="MobiDB-lite"/>
    </source>
</evidence>
<proteinExistence type="predicted"/>
<reference evidence="2 3" key="1">
    <citation type="submission" date="2017-07" db="EMBL/GenBank/DDBJ databases">
        <title>Isolation and whole genome analysis of endospore-forming bacteria from heroin.</title>
        <authorList>
            <person name="Kalinowski J."/>
            <person name="Ahrens B."/>
            <person name="Al-Dilaimi A."/>
            <person name="Winkler A."/>
            <person name="Wibberg D."/>
            <person name="Schleenbecker U."/>
            <person name="Ruckert C."/>
            <person name="Wolfel R."/>
            <person name="Grass G."/>
        </authorList>
    </citation>
    <scope>NUCLEOTIDE SEQUENCE [LARGE SCALE GENOMIC DNA]</scope>
    <source>
        <strain evidence="2 3">7539</strain>
    </source>
</reference>
<organism evidence="2 3">
    <name type="scientific">Shouchella clausii</name>
    <name type="common">Alkalihalobacillus clausii</name>
    <dbReference type="NCBI Taxonomy" id="79880"/>
    <lineage>
        <taxon>Bacteria</taxon>
        <taxon>Bacillati</taxon>
        <taxon>Bacillota</taxon>
        <taxon>Bacilli</taxon>
        <taxon>Bacillales</taxon>
        <taxon>Bacillaceae</taxon>
        <taxon>Shouchella</taxon>
    </lineage>
</organism>
<gene>
    <name evidence="2" type="ORF">CHH72_00500</name>
</gene>
<feature type="region of interest" description="Disordered" evidence="1">
    <location>
        <begin position="30"/>
        <end position="50"/>
    </location>
</feature>
<evidence type="ECO:0000313" key="2">
    <source>
        <dbReference type="EMBL" id="PAE90933.1"/>
    </source>
</evidence>
<evidence type="ECO:0008006" key="4">
    <source>
        <dbReference type="Google" id="ProtNLM"/>
    </source>
</evidence>
<evidence type="ECO:0000313" key="3">
    <source>
        <dbReference type="Proteomes" id="UP000216207"/>
    </source>
</evidence>
<dbReference type="EMBL" id="NPCC01000002">
    <property type="protein sequence ID" value="PAE90933.1"/>
    <property type="molecule type" value="Genomic_DNA"/>
</dbReference>
<dbReference type="InterPro" id="IPR025580">
    <property type="entry name" value="Gp46"/>
</dbReference>
<feature type="region of interest" description="Disordered" evidence="1">
    <location>
        <begin position="92"/>
        <end position="113"/>
    </location>
</feature>
<feature type="compositionally biased region" description="Basic and acidic residues" evidence="1">
    <location>
        <begin position="210"/>
        <end position="219"/>
    </location>
</feature>
<dbReference type="AlphaFoldDB" id="A0A268P5A4"/>
<protein>
    <recommendedName>
        <fullName evidence="4">DUF4355 domain-containing protein</fullName>
    </recommendedName>
</protein>
<accession>A0A268P5A4</accession>
<comment type="caution">
    <text evidence="2">The sequence shown here is derived from an EMBL/GenBank/DDBJ whole genome shotgun (WGS) entry which is preliminary data.</text>
</comment>
<dbReference type="Proteomes" id="UP000216207">
    <property type="component" value="Unassembled WGS sequence"/>
</dbReference>
<name>A0A268P5A4_SHOCL</name>
<feature type="region of interest" description="Disordered" evidence="1">
    <location>
        <begin position="177"/>
        <end position="219"/>
    </location>
</feature>
<sequence length="219" mass="24711">MTKPLNVLKHDYFKEHIAPLKMNLQYFADGAEGEGAGEGGEGDTGESKVELTAEELQKKIEAESDRKLDKVLQKKQKEWEEQQKEAIKKALEEKERLSKLSEKEREEEELTKREQDIAARLAELERRELKADAVSVLKEKDLPAEFADFLLADDSQKTLDNINSFKKAFDEAVNATVKETLRQDPPPAGSSGMGSGKNSIAQLRNQQDQQKNKAPDLWA</sequence>
<feature type="compositionally biased region" description="Polar residues" evidence="1">
    <location>
        <begin position="197"/>
        <end position="209"/>
    </location>
</feature>
<dbReference type="Pfam" id="PF14265">
    <property type="entry name" value="DUF4355"/>
    <property type="match status" value="1"/>
</dbReference>